<feature type="transmembrane region" description="Helical" evidence="7">
    <location>
        <begin position="95"/>
        <end position="115"/>
    </location>
</feature>
<dbReference type="RefSeq" id="WP_173164708.1">
    <property type="nucleotide sequence ID" value="NZ_CP053716.1"/>
</dbReference>
<accession>A0A6M8J9P3</accession>
<dbReference type="Gene3D" id="1.20.1630.10">
    <property type="entry name" value="Formate dehydrogenase/DMSO reductase domain"/>
    <property type="match status" value="1"/>
</dbReference>
<evidence type="ECO:0000256" key="5">
    <source>
        <dbReference type="ARBA" id="ARBA00022989"/>
    </source>
</evidence>
<keyword evidence="4 7" id="KW-0812">Transmembrane</keyword>
<organism evidence="8 9">
    <name type="scientific">Berryella wangjianweii</name>
    <dbReference type="NCBI Taxonomy" id="2734634"/>
    <lineage>
        <taxon>Bacteria</taxon>
        <taxon>Bacillati</taxon>
        <taxon>Actinomycetota</taxon>
        <taxon>Coriobacteriia</taxon>
        <taxon>Eggerthellales</taxon>
        <taxon>Eggerthellaceae</taxon>
        <taxon>Berryella</taxon>
    </lineage>
</organism>
<dbReference type="InterPro" id="IPR005614">
    <property type="entry name" value="NrfD-like"/>
</dbReference>
<feature type="transmembrane region" description="Helical" evidence="7">
    <location>
        <begin position="196"/>
        <end position="221"/>
    </location>
</feature>
<feature type="transmembrane region" description="Helical" evidence="7">
    <location>
        <begin position="273"/>
        <end position="293"/>
    </location>
</feature>
<evidence type="ECO:0000256" key="1">
    <source>
        <dbReference type="ARBA" id="ARBA00004651"/>
    </source>
</evidence>
<evidence type="ECO:0000256" key="3">
    <source>
        <dbReference type="ARBA" id="ARBA00022475"/>
    </source>
</evidence>
<dbReference type="Proteomes" id="UP000503297">
    <property type="component" value="Chromosome"/>
</dbReference>
<dbReference type="EMBL" id="CP053716">
    <property type="protein sequence ID" value="QKF07532.1"/>
    <property type="molecule type" value="Genomic_DNA"/>
</dbReference>
<dbReference type="PANTHER" id="PTHR34856:SF2">
    <property type="entry name" value="PROTEIN NRFD"/>
    <property type="match status" value="1"/>
</dbReference>
<dbReference type="KEGG" id="bwa:HLV38_04925"/>
<keyword evidence="3" id="KW-1003">Cell membrane</keyword>
<gene>
    <name evidence="8" type="primary">nrfD</name>
    <name evidence="8" type="ORF">HLV38_04925</name>
</gene>
<reference evidence="9" key="1">
    <citation type="submission" date="2020-05" db="EMBL/GenBank/DDBJ databases">
        <title>Novel species in genus Nocardioides.</title>
        <authorList>
            <person name="Zhang G."/>
        </authorList>
    </citation>
    <scope>NUCLEOTIDE SEQUENCE [LARGE SCALE GENOMIC DNA]</scope>
    <source>
        <strain evidence="9">zg-1050</strain>
    </source>
</reference>
<proteinExistence type="inferred from homology"/>
<evidence type="ECO:0000256" key="4">
    <source>
        <dbReference type="ARBA" id="ARBA00022692"/>
    </source>
</evidence>
<dbReference type="InterPro" id="IPR052049">
    <property type="entry name" value="Electron_transfer_protein"/>
</dbReference>
<dbReference type="GO" id="GO:0005886">
    <property type="term" value="C:plasma membrane"/>
    <property type="evidence" value="ECO:0007669"/>
    <property type="project" value="UniProtKB-SubCell"/>
</dbReference>
<keyword evidence="9" id="KW-1185">Reference proteome</keyword>
<dbReference type="PANTHER" id="PTHR34856">
    <property type="entry name" value="PROTEIN NRFD"/>
    <property type="match status" value="1"/>
</dbReference>
<feature type="transmembrane region" description="Helical" evidence="7">
    <location>
        <begin position="6"/>
        <end position="30"/>
    </location>
</feature>
<feature type="transmembrane region" description="Helical" evidence="7">
    <location>
        <begin position="241"/>
        <end position="261"/>
    </location>
</feature>
<feature type="transmembrane region" description="Helical" evidence="7">
    <location>
        <begin position="56"/>
        <end position="75"/>
    </location>
</feature>
<keyword evidence="5 7" id="KW-1133">Transmembrane helix</keyword>
<evidence type="ECO:0000256" key="6">
    <source>
        <dbReference type="ARBA" id="ARBA00023136"/>
    </source>
</evidence>
<dbReference type="Pfam" id="PF03916">
    <property type="entry name" value="NrfD"/>
    <property type="match status" value="1"/>
</dbReference>
<evidence type="ECO:0000313" key="9">
    <source>
        <dbReference type="Proteomes" id="UP000503297"/>
    </source>
</evidence>
<comment type="similarity">
    <text evidence="2">Belongs to the NrfD family.</text>
</comment>
<dbReference type="AlphaFoldDB" id="A0A6M8J9P3"/>
<protein>
    <submittedName>
        <fullName evidence="8">Polysulfide reductase NrfD</fullName>
    </submittedName>
</protein>
<feature type="transmembrane region" description="Helical" evidence="7">
    <location>
        <begin position="163"/>
        <end position="184"/>
    </location>
</feature>
<evidence type="ECO:0000313" key="8">
    <source>
        <dbReference type="EMBL" id="QKF07532.1"/>
    </source>
</evidence>
<keyword evidence="6 7" id="KW-0472">Membrane</keyword>
<evidence type="ECO:0000256" key="2">
    <source>
        <dbReference type="ARBA" id="ARBA00008929"/>
    </source>
</evidence>
<sequence length="326" mass="33589">MISDLAIAYLFCGGAGAAAVALGALVGLALSRCRQHDRRVLAPTALARPLRAAHRCLQAGWCLVAFGALCLLIDLGRPERAHLLLAYPTSSLISVGSVALSLVLGLGGALALTGEVAHDYRTPLRRLLGIAVVPPALVLVVYTGVLLQWLATVALWSTPLLPALFSLSSLSAGCAVFTLTCVLVEPRVLRERVGTVVGWVEIALLTAEAVAVAAFCGWALSSSDAAASVRLLMLADGPLASWWWAGFAAAGVAAPLALCLLGRMGAARQVLSSLLAVAAVLSLVGSVTLRFSVVEAGQRPSFDDAALIRSLADDRALSLAEGVDGV</sequence>
<evidence type="ECO:0000256" key="7">
    <source>
        <dbReference type="SAM" id="Phobius"/>
    </source>
</evidence>
<comment type="subcellular location">
    <subcellularLocation>
        <location evidence="1">Cell membrane</location>
        <topology evidence="1">Multi-pass membrane protein</topology>
    </subcellularLocation>
</comment>
<feature type="transmembrane region" description="Helical" evidence="7">
    <location>
        <begin position="127"/>
        <end position="151"/>
    </location>
</feature>
<name>A0A6M8J9P3_9ACTN</name>